<proteinExistence type="inferred from homology"/>
<gene>
    <name evidence="9" type="ORF">EYC84_005632</name>
</gene>
<accession>A0A5M9JZM3</accession>
<dbReference type="InterPro" id="IPR038749">
    <property type="entry name" value="Sld5_GINS_A"/>
</dbReference>
<dbReference type="AlphaFoldDB" id="A0A5M9JZM3"/>
<dbReference type="InterPro" id="IPR021151">
    <property type="entry name" value="GINS_A"/>
</dbReference>
<evidence type="ECO:0000256" key="4">
    <source>
        <dbReference type="ARBA" id="ARBA00022705"/>
    </source>
</evidence>
<feature type="domain" description="DNA replication complex GINS protein SLD5 C-terminal" evidence="8">
    <location>
        <begin position="175"/>
        <end position="218"/>
    </location>
</feature>
<organism evidence="9 10">
    <name type="scientific">Monilinia fructicola</name>
    <name type="common">Brown rot fungus</name>
    <name type="synonym">Ciboria fructicola</name>
    <dbReference type="NCBI Taxonomy" id="38448"/>
    <lineage>
        <taxon>Eukaryota</taxon>
        <taxon>Fungi</taxon>
        <taxon>Dikarya</taxon>
        <taxon>Ascomycota</taxon>
        <taxon>Pezizomycotina</taxon>
        <taxon>Leotiomycetes</taxon>
        <taxon>Helotiales</taxon>
        <taxon>Sclerotiniaceae</taxon>
        <taxon>Monilinia</taxon>
    </lineage>
</organism>
<evidence type="ECO:0000259" key="7">
    <source>
        <dbReference type="Pfam" id="PF05916"/>
    </source>
</evidence>
<dbReference type="PANTHER" id="PTHR21206:SF0">
    <property type="entry name" value="DNA REPLICATION COMPLEX GINS PROTEIN SLD5"/>
    <property type="match status" value="1"/>
</dbReference>
<feature type="domain" description="GINS subunit" evidence="7">
    <location>
        <begin position="59"/>
        <end position="141"/>
    </location>
</feature>
<dbReference type="InterPro" id="IPR036224">
    <property type="entry name" value="GINS_bundle-like_dom_sf"/>
</dbReference>
<dbReference type="GO" id="GO:0000727">
    <property type="term" value="P:double-strand break repair via break-induced replication"/>
    <property type="evidence" value="ECO:0007669"/>
    <property type="project" value="TreeGrafter"/>
</dbReference>
<dbReference type="Pfam" id="PF05916">
    <property type="entry name" value="Sld5"/>
    <property type="match status" value="1"/>
</dbReference>
<keyword evidence="4" id="KW-0235">DNA replication</keyword>
<dbReference type="InterPro" id="IPR031633">
    <property type="entry name" value="SLD5_C"/>
</dbReference>
<dbReference type="CDD" id="cd11711">
    <property type="entry name" value="GINS_A_Sld5"/>
    <property type="match status" value="1"/>
</dbReference>
<dbReference type="VEuPathDB" id="FungiDB:MFRU_001g00880"/>
<evidence type="ECO:0000313" key="10">
    <source>
        <dbReference type="Proteomes" id="UP000322873"/>
    </source>
</evidence>
<name>A0A5M9JZM3_MONFR</name>
<dbReference type="PANTHER" id="PTHR21206">
    <property type="entry name" value="SLD5 PROTEIN"/>
    <property type="match status" value="1"/>
</dbReference>
<reference evidence="9 10" key="1">
    <citation type="submission" date="2019-06" db="EMBL/GenBank/DDBJ databases">
        <title>Genome Sequence of the Brown Rot Fungal Pathogen Monilinia fructicola.</title>
        <authorList>
            <person name="De Miccolis Angelini R.M."/>
            <person name="Landi L."/>
            <person name="Abate D."/>
            <person name="Pollastro S."/>
            <person name="Romanazzi G."/>
            <person name="Faretra F."/>
        </authorList>
    </citation>
    <scope>NUCLEOTIDE SEQUENCE [LARGE SCALE GENOMIC DNA]</scope>
    <source>
        <strain evidence="9 10">Mfrc123</strain>
    </source>
</reference>
<evidence type="ECO:0000259" key="8">
    <source>
        <dbReference type="Pfam" id="PF16922"/>
    </source>
</evidence>
<dbReference type="GO" id="GO:0006261">
    <property type="term" value="P:DNA-templated DNA replication"/>
    <property type="evidence" value="ECO:0007669"/>
    <property type="project" value="InterPro"/>
</dbReference>
<dbReference type="Gene3D" id="1.20.58.1030">
    <property type="match status" value="1"/>
</dbReference>
<dbReference type="GO" id="GO:0000811">
    <property type="term" value="C:GINS complex"/>
    <property type="evidence" value="ECO:0007669"/>
    <property type="project" value="UniProtKB-UniRule"/>
</dbReference>
<dbReference type="SUPFAM" id="SSF158573">
    <property type="entry name" value="GINS helical bundle-like"/>
    <property type="match status" value="1"/>
</dbReference>
<evidence type="ECO:0000256" key="6">
    <source>
        <dbReference type="SAM" id="MobiDB-lite"/>
    </source>
</evidence>
<evidence type="ECO:0000256" key="5">
    <source>
        <dbReference type="ARBA" id="ARBA00023242"/>
    </source>
</evidence>
<keyword evidence="5" id="KW-0539">Nucleus</keyword>
<evidence type="ECO:0000256" key="2">
    <source>
        <dbReference type="ARBA" id="ARBA00008187"/>
    </source>
</evidence>
<evidence type="ECO:0000256" key="3">
    <source>
        <dbReference type="ARBA" id="ARBA00014804"/>
    </source>
</evidence>
<comment type="caution">
    <text evidence="9">The sequence shown here is derived from an EMBL/GenBank/DDBJ whole genome shotgun (WGS) entry which is preliminary data.</text>
</comment>
<evidence type="ECO:0000256" key="1">
    <source>
        <dbReference type="ARBA" id="ARBA00004123"/>
    </source>
</evidence>
<dbReference type="EMBL" id="VICG01000003">
    <property type="protein sequence ID" value="KAA8574110.1"/>
    <property type="molecule type" value="Genomic_DNA"/>
</dbReference>
<sequence length="218" mass="25061">MDIDEFLNDPFEEALRPRNLNTPEADLQALTRAWINERGAPEILPWPPNNLIERVTERIKKQIEKVEELTGDMDPKTNFGLICLQTELERWKYLIRGLVRARIAKIDAHTLHYLSDVDLRSRLSETEIAYATRHQQLLHGHYFVEFPRKLPSHTPELERSGRRGTGSYEELTGDGGSISVLGRGRDGDDVKDVGRGEVVIVRWSDIKEHVEKGEMELV</sequence>
<comment type="subcellular location">
    <subcellularLocation>
        <location evidence="1">Nucleus</location>
    </subcellularLocation>
</comment>
<dbReference type="Pfam" id="PF16922">
    <property type="entry name" value="SLD5_C"/>
    <property type="match status" value="1"/>
</dbReference>
<protein>
    <recommendedName>
        <fullName evidence="3">DNA replication complex GINS protein SLD5</fullName>
    </recommendedName>
</protein>
<evidence type="ECO:0000313" key="9">
    <source>
        <dbReference type="EMBL" id="KAA8574110.1"/>
    </source>
</evidence>
<keyword evidence="10" id="KW-1185">Reference proteome</keyword>
<dbReference type="InterPro" id="IPR008591">
    <property type="entry name" value="GINS_Sld5"/>
</dbReference>
<dbReference type="Proteomes" id="UP000322873">
    <property type="component" value="Unassembled WGS sequence"/>
</dbReference>
<feature type="region of interest" description="Disordered" evidence="6">
    <location>
        <begin position="153"/>
        <end position="179"/>
    </location>
</feature>
<comment type="similarity">
    <text evidence="2">Belongs to the GINS4/SLD5 family.</text>
</comment>